<dbReference type="EMBL" id="AP027080">
    <property type="protein sequence ID" value="BDU72913.1"/>
    <property type="molecule type" value="Genomic_DNA"/>
</dbReference>
<feature type="domain" description="Bacteriophage Mu GpT" evidence="1">
    <location>
        <begin position="247"/>
        <end position="302"/>
    </location>
</feature>
<proteinExistence type="predicted"/>
<dbReference type="Pfam" id="PF10124">
    <property type="entry name" value="Mu-like_gpT"/>
    <property type="match status" value="2"/>
</dbReference>
<accession>A0AA48GYX1</accession>
<protein>
    <recommendedName>
        <fullName evidence="1">Bacteriophage Mu GpT domain-containing protein</fullName>
    </recommendedName>
</protein>
<dbReference type="Proteomes" id="UP001238179">
    <property type="component" value="Chromosome"/>
</dbReference>
<reference evidence="3" key="1">
    <citation type="journal article" date="2023" name="Int. J. Syst. Evol. Microbiol.">
        <title>Mesoterricola silvestris gen. nov., sp. nov., Mesoterricola sediminis sp. nov., Geothrix oryzae sp. nov., Geothrix edaphica sp. nov., Geothrix rubra sp. nov., and Geothrix limicola sp. nov., six novel members of Acidobacteriota isolated from soils.</title>
        <authorList>
            <person name="Itoh H."/>
            <person name="Sugisawa Y."/>
            <person name="Mise K."/>
            <person name="Xu Z."/>
            <person name="Kuniyasu M."/>
            <person name="Ushijima N."/>
            <person name="Kawano K."/>
            <person name="Kobayashi E."/>
            <person name="Shiratori Y."/>
            <person name="Masuda Y."/>
            <person name="Senoo K."/>
        </authorList>
    </citation>
    <scope>NUCLEOTIDE SEQUENCE [LARGE SCALE GENOMIC DNA]</scope>
    <source>
        <strain evidence="3">W79</strain>
    </source>
</reference>
<keyword evidence="3" id="KW-1185">Reference proteome</keyword>
<feature type="domain" description="Bacteriophage Mu GpT" evidence="1">
    <location>
        <begin position="21"/>
        <end position="140"/>
    </location>
</feature>
<dbReference type="RefSeq" id="WP_316415825.1">
    <property type="nucleotide sequence ID" value="NZ_AP027080.1"/>
</dbReference>
<evidence type="ECO:0000259" key="1">
    <source>
        <dbReference type="Pfam" id="PF10124"/>
    </source>
</evidence>
<organism evidence="2 3">
    <name type="scientific">Mesoterricola silvestris</name>
    <dbReference type="NCBI Taxonomy" id="2927979"/>
    <lineage>
        <taxon>Bacteria</taxon>
        <taxon>Pseudomonadati</taxon>
        <taxon>Acidobacteriota</taxon>
        <taxon>Holophagae</taxon>
        <taxon>Holophagales</taxon>
        <taxon>Holophagaceae</taxon>
        <taxon>Mesoterricola</taxon>
    </lineage>
</organism>
<dbReference type="InterPro" id="IPR018774">
    <property type="entry name" value="Phage_Mu_GpT"/>
</dbReference>
<dbReference type="KEGG" id="msil:METEAL_20870"/>
<gene>
    <name evidence="2" type="ORF">METEAL_20870</name>
</gene>
<evidence type="ECO:0000313" key="3">
    <source>
        <dbReference type="Proteomes" id="UP001238179"/>
    </source>
</evidence>
<sequence length="310" mass="33907">MHKITSRAIIGMILNALDQPSNTWVDEISMFFNSTQELEEYAWLGTSPVMREWVGERIAKGLAEEGFKIRNKTFEATLPVSVDDLRRDKTGQLMARIAQLAERAKDHDAKLLTTLIMAAENALCYDGQFFFDTDHVSGDSGVQDNDLTLNVGTPSAPTSADMESAILQATEKMLGYKDDQGEPINGSASKFLVMAPVNHLRAVAGALGTTVILEGGQSRTNMIQAVGSLGGFTYGMSINPRLTNADRLYLFRADGATKPFIRQLEEDTTVSAIAEGSEEEFKNNRHLYGVKRIGNVGYGLWTGSVLTTLT</sequence>
<name>A0AA48GYX1_9BACT</name>
<dbReference type="AlphaFoldDB" id="A0AA48GYX1"/>
<evidence type="ECO:0000313" key="2">
    <source>
        <dbReference type="EMBL" id="BDU72913.1"/>
    </source>
</evidence>